<accession>A0A2T0S1N2</accession>
<dbReference type="PANTHER" id="PTHR24321:SF8">
    <property type="entry name" value="ESTRADIOL 17-BETA-DEHYDROGENASE 8-RELATED"/>
    <property type="match status" value="1"/>
</dbReference>
<feature type="compositionally biased region" description="Low complexity" evidence="3">
    <location>
        <begin position="306"/>
        <end position="316"/>
    </location>
</feature>
<dbReference type="AlphaFoldDB" id="A0A2T0S1N2"/>
<dbReference type="PANTHER" id="PTHR24321">
    <property type="entry name" value="DEHYDROGENASES, SHORT CHAIN"/>
    <property type="match status" value="1"/>
</dbReference>
<comment type="similarity">
    <text evidence="1">Belongs to the short-chain dehydrogenases/reductases (SDR) family.</text>
</comment>
<dbReference type="InterPro" id="IPR020904">
    <property type="entry name" value="Sc_DH/Rdtase_CS"/>
</dbReference>
<dbReference type="Proteomes" id="UP000239209">
    <property type="component" value="Unassembled WGS sequence"/>
</dbReference>
<evidence type="ECO:0000256" key="1">
    <source>
        <dbReference type="ARBA" id="ARBA00006484"/>
    </source>
</evidence>
<dbReference type="OrthoDB" id="3542748at2"/>
<evidence type="ECO:0000256" key="3">
    <source>
        <dbReference type="SAM" id="MobiDB-lite"/>
    </source>
</evidence>
<name>A0A2T0S1N2_9ACTN</name>
<gene>
    <name evidence="4" type="ORF">CLV70_111286</name>
</gene>
<comment type="caution">
    <text evidence="4">The sequence shown here is derived from an EMBL/GenBank/DDBJ whole genome shotgun (WGS) entry which is preliminary data.</text>
</comment>
<dbReference type="SUPFAM" id="SSF51735">
    <property type="entry name" value="NAD(P)-binding Rossmann-fold domains"/>
    <property type="match status" value="1"/>
</dbReference>
<evidence type="ECO:0000256" key="2">
    <source>
        <dbReference type="ARBA" id="ARBA00023002"/>
    </source>
</evidence>
<dbReference type="PRINTS" id="PR00081">
    <property type="entry name" value="GDHRDH"/>
</dbReference>
<dbReference type="Pfam" id="PF13561">
    <property type="entry name" value="adh_short_C2"/>
    <property type="match status" value="1"/>
</dbReference>
<protein>
    <submittedName>
        <fullName evidence="4">3alpha(Or 20beta)-hydroxysteroid dehydrogenase</fullName>
    </submittedName>
</protein>
<dbReference type="InterPro" id="IPR036291">
    <property type="entry name" value="NAD(P)-bd_dom_sf"/>
</dbReference>
<dbReference type="PROSITE" id="PS00061">
    <property type="entry name" value="ADH_SHORT"/>
    <property type="match status" value="1"/>
</dbReference>
<evidence type="ECO:0000313" key="4">
    <source>
        <dbReference type="EMBL" id="PRY27319.1"/>
    </source>
</evidence>
<dbReference type="EMBL" id="PVZG01000011">
    <property type="protein sequence ID" value="PRY27319.1"/>
    <property type="molecule type" value="Genomic_DNA"/>
</dbReference>
<proteinExistence type="inferred from homology"/>
<dbReference type="PRINTS" id="PR00080">
    <property type="entry name" value="SDRFAMILY"/>
</dbReference>
<keyword evidence="5" id="KW-1185">Reference proteome</keyword>
<feature type="compositionally biased region" description="Basic residues" evidence="3">
    <location>
        <begin position="265"/>
        <end position="276"/>
    </location>
</feature>
<evidence type="ECO:0000313" key="5">
    <source>
        <dbReference type="Proteomes" id="UP000239209"/>
    </source>
</evidence>
<keyword evidence="2" id="KW-0560">Oxidoreductase</keyword>
<organism evidence="4 5">
    <name type="scientific">Pseudosporangium ferrugineum</name>
    <dbReference type="NCBI Taxonomy" id="439699"/>
    <lineage>
        <taxon>Bacteria</taxon>
        <taxon>Bacillati</taxon>
        <taxon>Actinomycetota</taxon>
        <taxon>Actinomycetes</taxon>
        <taxon>Micromonosporales</taxon>
        <taxon>Micromonosporaceae</taxon>
        <taxon>Pseudosporangium</taxon>
    </lineage>
</organism>
<dbReference type="InterPro" id="IPR002347">
    <property type="entry name" value="SDR_fam"/>
</dbReference>
<feature type="region of interest" description="Disordered" evidence="3">
    <location>
        <begin position="257"/>
        <end position="316"/>
    </location>
</feature>
<dbReference type="FunFam" id="3.40.50.720:FF:000084">
    <property type="entry name" value="Short-chain dehydrogenase reductase"/>
    <property type="match status" value="1"/>
</dbReference>
<reference evidence="4 5" key="1">
    <citation type="submission" date="2018-03" db="EMBL/GenBank/DDBJ databases">
        <title>Genomic Encyclopedia of Archaeal and Bacterial Type Strains, Phase II (KMG-II): from individual species to whole genera.</title>
        <authorList>
            <person name="Goeker M."/>
        </authorList>
    </citation>
    <scope>NUCLEOTIDE SEQUENCE [LARGE SCALE GENOMIC DNA]</scope>
    <source>
        <strain evidence="4 5">DSM 45348</strain>
    </source>
</reference>
<dbReference type="GO" id="GO:0016491">
    <property type="term" value="F:oxidoreductase activity"/>
    <property type="evidence" value="ECO:0007669"/>
    <property type="project" value="UniProtKB-KW"/>
</dbReference>
<dbReference type="Gene3D" id="3.40.50.720">
    <property type="entry name" value="NAD(P)-binding Rossmann-like Domain"/>
    <property type="match status" value="1"/>
</dbReference>
<dbReference type="RefSeq" id="WP_106128819.1">
    <property type="nucleotide sequence ID" value="NZ_PVZG01000011.1"/>
</dbReference>
<sequence length="316" mass="32717">MNRFDDLTVLVTGGTGGQGSSHVRAFHAEGANVVIGGIDAERGAALAGELGARAQFVRLDVTDEGSWSAAVQAVESTFGGLDVLVNNAGVQNPPAPIEGTERATWSRILDVNLTGTFLGIKVAAPALRRSAGGAIVNIGSTMGLGGTAHYAPYVAGKWAVRGLTRTAALELGRDHIRVNAIHPGVIATPFIQEPAAGATAAIADFYSPEPFAVPRLGEPADVTRLLLFLASSDASFITGSEYVIDGGLLLGPALQKEAAREGRRATRSRATRKPREKRPCEKDAVQEGGRVSTPDPTRGSHDQLGRRSAAPGSGAA</sequence>